<dbReference type="VEuPathDB" id="FungiDB:BO71DRAFT_204687"/>
<evidence type="ECO:0000313" key="3">
    <source>
        <dbReference type="EMBL" id="PYH95407.1"/>
    </source>
</evidence>
<name>A0A319DMW9_9EURO</name>
<sequence length="176" mass="20128">MGKYGKGRDDKENELSSKRPGQRRLIAGVVRSSSSRCSSAVVGMVCLEDWQMRVCLGAPLFFPLPWWRRDWAHREREREHEDWRDWGDGGRAGSRGSVSAREPDGQTNRRNDNLNDVGSCDPYLQMRKIMIPARTKTTDPAEVLFRVPALGLPLLLLLLFSLRFASFSFLLTHSFF</sequence>
<feature type="transmembrane region" description="Helical" evidence="2">
    <location>
        <begin position="143"/>
        <end position="171"/>
    </location>
</feature>
<keyword evidence="4" id="KW-1185">Reference proteome</keyword>
<evidence type="ECO:0000313" key="4">
    <source>
        <dbReference type="Proteomes" id="UP000247810"/>
    </source>
</evidence>
<evidence type="ECO:0000256" key="2">
    <source>
        <dbReference type="SAM" id="Phobius"/>
    </source>
</evidence>
<keyword evidence="2" id="KW-0812">Transmembrane</keyword>
<feature type="compositionally biased region" description="Basic and acidic residues" evidence="1">
    <location>
        <begin position="1"/>
        <end position="17"/>
    </location>
</feature>
<proteinExistence type="predicted"/>
<keyword evidence="2" id="KW-0472">Membrane</keyword>
<protein>
    <submittedName>
        <fullName evidence="3">Uncharacterized protein</fullName>
    </submittedName>
</protein>
<dbReference type="AlphaFoldDB" id="A0A319DMW9"/>
<dbReference type="EMBL" id="KZ825854">
    <property type="protein sequence ID" value="PYH95407.1"/>
    <property type="molecule type" value="Genomic_DNA"/>
</dbReference>
<gene>
    <name evidence="3" type="ORF">BO71DRAFT_204687</name>
</gene>
<feature type="region of interest" description="Disordered" evidence="1">
    <location>
        <begin position="1"/>
        <end position="23"/>
    </location>
</feature>
<accession>A0A319DMW9</accession>
<keyword evidence="2" id="KW-1133">Transmembrane helix</keyword>
<feature type="compositionally biased region" description="Basic and acidic residues" evidence="1">
    <location>
        <begin position="101"/>
        <end position="113"/>
    </location>
</feature>
<evidence type="ECO:0000256" key="1">
    <source>
        <dbReference type="SAM" id="MobiDB-lite"/>
    </source>
</evidence>
<feature type="region of interest" description="Disordered" evidence="1">
    <location>
        <begin position="82"/>
        <end position="118"/>
    </location>
</feature>
<organism evidence="3 4">
    <name type="scientific">Aspergillus ellipticus CBS 707.79</name>
    <dbReference type="NCBI Taxonomy" id="1448320"/>
    <lineage>
        <taxon>Eukaryota</taxon>
        <taxon>Fungi</taxon>
        <taxon>Dikarya</taxon>
        <taxon>Ascomycota</taxon>
        <taxon>Pezizomycotina</taxon>
        <taxon>Eurotiomycetes</taxon>
        <taxon>Eurotiomycetidae</taxon>
        <taxon>Eurotiales</taxon>
        <taxon>Aspergillaceae</taxon>
        <taxon>Aspergillus</taxon>
        <taxon>Aspergillus subgen. Circumdati</taxon>
    </lineage>
</organism>
<dbReference type="Proteomes" id="UP000247810">
    <property type="component" value="Unassembled WGS sequence"/>
</dbReference>
<reference evidence="3 4" key="1">
    <citation type="submission" date="2018-02" db="EMBL/GenBank/DDBJ databases">
        <title>The genomes of Aspergillus section Nigri reveals drivers in fungal speciation.</title>
        <authorList>
            <consortium name="DOE Joint Genome Institute"/>
            <person name="Vesth T.C."/>
            <person name="Nybo J."/>
            <person name="Theobald S."/>
            <person name="Brandl J."/>
            <person name="Frisvad J.C."/>
            <person name="Nielsen K.F."/>
            <person name="Lyhne E.K."/>
            <person name="Kogle M.E."/>
            <person name="Kuo A."/>
            <person name="Riley R."/>
            <person name="Clum A."/>
            <person name="Nolan M."/>
            <person name="Lipzen A."/>
            <person name="Salamov A."/>
            <person name="Henrissat B."/>
            <person name="Wiebenga A."/>
            <person name="De vries R.P."/>
            <person name="Grigoriev I.V."/>
            <person name="Mortensen U.H."/>
            <person name="Andersen M.R."/>
            <person name="Baker S.E."/>
        </authorList>
    </citation>
    <scope>NUCLEOTIDE SEQUENCE [LARGE SCALE GENOMIC DNA]</scope>
    <source>
        <strain evidence="3 4">CBS 707.79</strain>
    </source>
</reference>